<gene>
    <name evidence="1" type="ORF">GCM10018793_47940</name>
</gene>
<sequence length="78" mass="8407">MSAEEIRRAAAERIEEAEDVRDELCAALHGAGVVLPSLRVEPAAYADERPRPLVELGRCNLRTARLIAEALRRGGAGA</sequence>
<accession>A0A919GHR6</accession>
<proteinExistence type="predicted"/>
<evidence type="ECO:0000313" key="1">
    <source>
        <dbReference type="EMBL" id="GHH84195.1"/>
    </source>
</evidence>
<dbReference type="Proteomes" id="UP000603708">
    <property type="component" value="Unassembled WGS sequence"/>
</dbReference>
<protein>
    <submittedName>
        <fullName evidence="1">Uncharacterized protein</fullName>
    </submittedName>
</protein>
<reference evidence="1" key="1">
    <citation type="journal article" date="2014" name="Int. J. Syst. Evol. Microbiol.">
        <title>Complete genome sequence of Corynebacterium casei LMG S-19264T (=DSM 44701T), isolated from a smear-ripened cheese.</title>
        <authorList>
            <consortium name="US DOE Joint Genome Institute (JGI-PGF)"/>
            <person name="Walter F."/>
            <person name="Albersmeier A."/>
            <person name="Kalinowski J."/>
            <person name="Ruckert C."/>
        </authorList>
    </citation>
    <scope>NUCLEOTIDE SEQUENCE</scope>
    <source>
        <strain evidence="1">JCM 5069</strain>
    </source>
</reference>
<dbReference type="EMBL" id="BNCD01000015">
    <property type="protein sequence ID" value="GHH84195.1"/>
    <property type="molecule type" value="Genomic_DNA"/>
</dbReference>
<dbReference type="AlphaFoldDB" id="A0A919GHR6"/>
<evidence type="ECO:0000313" key="2">
    <source>
        <dbReference type="Proteomes" id="UP000603708"/>
    </source>
</evidence>
<comment type="caution">
    <text evidence="1">The sequence shown here is derived from an EMBL/GenBank/DDBJ whole genome shotgun (WGS) entry which is preliminary data.</text>
</comment>
<reference evidence="1" key="2">
    <citation type="submission" date="2020-09" db="EMBL/GenBank/DDBJ databases">
        <authorList>
            <person name="Sun Q."/>
            <person name="Ohkuma M."/>
        </authorList>
    </citation>
    <scope>NUCLEOTIDE SEQUENCE</scope>
    <source>
        <strain evidence="1">JCM 5069</strain>
    </source>
</reference>
<organism evidence="1 2">
    <name type="scientific">Streptomyces sulfonofaciens</name>
    <dbReference type="NCBI Taxonomy" id="68272"/>
    <lineage>
        <taxon>Bacteria</taxon>
        <taxon>Bacillati</taxon>
        <taxon>Actinomycetota</taxon>
        <taxon>Actinomycetes</taxon>
        <taxon>Kitasatosporales</taxon>
        <taxon>Streptomycetaceae</taxon>
        <taxon>Streptomyces</taxon>
    </lineage>
</organism>
<keyword evidence="2" id="KW-1185">Reference proteome</keyword>
<dbReference type="RefSeq" id="WP_189935423.1">
    <property type="nucleotide sequence ID" value="NZ_BNCD01000015.1"/>
</dbReference>
<name>A0A919GHR6_9ACTN</name>